<proteinExistence type="predicted"/>
<name>F9HMP4_STRMT</name>
<dbReference type="Proteomes" id="UP000004568">
    <property type="component" value="Unassembled WGS sequence"/>
</dbReference>
<evidence type="ECO:0000313" key="1">
    <source>
        <dbReference type="EMBL" id="EGP68554.1"/>
    </source>
</evidence>
<accession>F9HMP4</accession>
<dbReference type="AlphaFoldDB" id="F9HMP4"/>
<organism evidence="1 2">
    <name type="scientific">Streptococcus mitis SK1080</name>
    <dbReference type="NCBI Taxonomy" id="1008453"/>
    <lineage>
        <taxon>Bacteria</taxon>
        <taxon>Bacillati</taxon>
        <taxon>Bacillota</taxon>
        <taxon>Bacilli</taxon>
        <taxon>Lactobacillales</taxon>
        <taxon>Streptococcaceae</taxon>
        <taxon>Streptococcus</taxon>
        <taxon>Streptococcus mitis group</taxon>
    </lineage>
</organism>
<reference evidence="1 2" key="1">
    <citation type="submission" date="2011-05" db="EMBL/GenBank/DDBJ databases">
        <authorList>
            <person name="Durkin A.S."/>
            <person name="Radune D."/>
            <person name="Hostetler J."/>
            <person name="Torralba M."/>
            <person name="Gillis M."/>
            <person name="Methe B."/>
            <person name="Sutton G."/>
            <person name="Nelson K.E."/>
        </authorList>
    </citation>
    <scope>NUCLEOTIDE SEQUENCE [LARGE SCALE GENOMIC DNA]</scope>
    <source>
        <strain evidence="1 2">SK1080</strain>
    </source>
</reference>
<comment type="caution">
    <text evidence="1">The sequence shown here is derived from an EMBL/GenBank/DDBJ whole genome shotgun (WGS) entry which is preliminary data.</text>
</comment>
<dbReference type="RefSeq" id="WP_000011712.1">
    <property type="nucleotide sequence ID" value="NZ_AFQV01000019.1"/>
</dbReference>
<evidence type="ECO:0000313" key="2">
    <source>
        <dbReference type="Proteomes" id="UP000004568"/>
    </source>
</evidence>
<gene>
    <name evidence="1" type="ORF">HMPREF9957_0773</name>
</gene>
<feature type="non-terminal residue" evidence="1">
    <location>
        <position position="62"/>
    </location>
</feature>
<sequence length="62" mass="7210">MSFYKKVINGLFNSSKEKNEEYAKIKEAPLAYWEEFSHMLALVSNNYSLTEDIFENIKAIDG</sequence>
<protein>
    <submittedName>
        <fullName evidence="1">Uncharacterized protein</fullName>
    </submittedName>
</protein>
<dbReference type="EMBL" id="AFQV01000019">
    <property type="protein sequence ID" value="EGP68554.1"/>
    <property type="molecule type" value="Genomic_DNA"/>
</dbReference>